<evidence type="ECO:0000256" key="4">
    <source>
        <dbReference type="ARBA" id="ARBA00023136"/>
    </source>
</evidence>
<reference evidence="7 8" key="1">
    <citation type="submission" date="2019-10" db="EMBL/GenBank/DDBJ databases">
        <title>A soil myxobacterium in the family Polyangiaceae.</title>
        <authorList>
            <person name="Li Y."/>
            <person name="Wang J."/>
        </authorList>
    </citation>
    <scope>NUCLEOTIDE SEQUENCE [LARGE SCALE GENOMIC DNA]</scope>
    <source>
        <strain evidence="7 8">DSM 14734</strain>
    </source>
</reference>
<keyword evidence="5" id="KW-0653">Protein transport</keyword>
<comment type="subunit">
    <text evidence="5">Forms a complex with TatA.</text>
</comment>
<evidence type="ECO:0000256" key="5">
    <source>
        <dbReference type="HAMAP-Rule" id="MF_00902"/>
    </source>
</evidence>
<evidence type="ECO:0000313" key="8">
    <source>
        <dbReference type="Proteomes" id="UP000440224"/>
    </source>
</evidence>
<dbReference type="PRINTS" id="PR01840">
    <property type="entry name" value="TATCFAMILY"/>
</dbReference>
<evidence type="ECO:0000256" key="6">
    <source>
        <dbReference type="SAM" id="MobiDB-lite"/>
    </source>
</evidence>
<evidence type="ECO:0000256" key="3">
    <source>
        <dbReference type="ARBA" id="ARBA00022989"/>
    </source>
</evidence>
<dbReference type="PANTHER" id="PTHR30371:SF0">
    <property type="entry name" value="SEC-INDEPENDENT PROTEIN TRANSLOCASE PROTEIN TATC, CHLOROPLASTIC-RELATED"/>
    <property type="match status" value="1"/>
</dbReference>
<proteinExistence type="inferred from homology"/>
<comment type="subcellular location">
    <subcellularLocation>
        <location evidence="5">Cell membrane</location>
        <topology evidence="5">Multi-pass membrane protein</topology>
    </subcellularLocation>
    <subcellularLocation>
        <location evidence="1">Membrane</location>
        <topology evidence="1">Multi-pass membrane protein</topology>
    </subcellularLocation>
</comment>
<accession>A0A6N7PKU1</accession>
<protein>
    <recommendedName>
        <fullName evidence="5">Sec-independent protein translocase protein TatC</fullName>
    </recommendedName>
</protein>
<dbReference type="RefSeq" id="WP_153817626.1">
    <property type="nucleotide sequence ID" value="NZ_WJIE01000001.1"/>
</dbReference>
<evidence type="ECO:0000256" key="2">
    <source>
        <dbReference type="ARBA" id="ARBA00022692"/>
    </source>
</evidence>
<sequence>MSNAKAKAVKDAEPAPIDEDEGGAPMTFWEHLDELRKRLVYCFVAFLICAVLTWEYRDPLLDVISRPFKLAWASQGLPNQATLHFESPQAAFIAYFQLSLLGSIVLSAPILFYQLWAFIAPGLYAREKRFVIPFVLSASSLFAGGCYFGWRVAFPITFNYFLGLAGTVGGGEGVTITPTVMMGEYIDFVTRMLLAFGIVFEIPLLILFLSLAGIVNYLQLIRFGRWFVLVSFVVAAIVTPPDITSQIVMAVPMLILYVLSIGLAFLFGKKPTEAQREAYRKSKEKTKPA</sequence>
<evidence type="ECO:0000256" key="1">
    <source>
        <dbReference type="ARBA" id="ARBA00004141"/>
    </source>
</evidence>
<name>A0A6N7PKU1_9BACT</name>
<dbReference type="NCBIfam" id="TIGR00945">
    <property type="entry name" value="tatC"/>
    <property type="match status" value="1"/>
</dbReference>
<dbReference type="Pfam" id="PF00902">
    <property type="entry name" value="TatC"/>
    <property type="match status" value="1"/>
</dbReference>
<dbReference type="GO" id="GO:0033281">
    <property type="term" value="C:TAT protein transport complex"/>
    <property type="evidence" value="ECO:0007669"/>
    <property type="project" value="UniProtKB-UniRule"/>
</dbReference>
<feature type="transmembrane region" description="Helical" evidence="5">
    <location>
        <begin position="223"/>
        <end position="241"/>
    </location>
</feature>
<comment type="function">
    <text evidence="5">Part of the twin-arginine translocation (Tat) system that transports large folded proteins containing a characteristic twin-arginine motif in their signal peptide across membranes.</text>
</comment>
<feature type="transmembrane region" description="Helical" evidence="5">
    <location>
        <begin position="92"/>
        <end position="118"/>
    </location>
</feature>
<dbReference type="EMBL" id="WJIE01000001">
    <property type="protein sequence ID" value="MRG90744.1"/>
    <property type="molecule type" value="Genomic_DNA"/>
</dbReference>
<keyword evidence="4 5" id="KW-0472">Membrane</keyword>
<keyword evidence="5" id="KW-0811">Translocation</keyword>
<evidence type="ECO:0000313" key="7">
    <source>
        <dbReference type="EMBL" id="MRG90744.1"/>
    </source>
</evidence>
<dbReference type="PANTHER" id="PTHR30371">
    <property type="entry name" value="SEC-INDEPENDENT PROTEIN TRANSLOCASE PROTEIN TATC"/>
    <property type="match status" value="1"/>
</dbReference>
<comment type="caution">
    <text evidence="5">Lacks conserved residue(s) required for the propagation of feature annotation.</text>
</comment>
<feature type="region of interest" description="Disordered" evidence="6">
    <location>
        <begin position="1"/>
        <end position="21"/>
    </location>
</feature>
<dbReference type="GO" id="GO:0043953">
    <property type="term" value="P:protein transport by the Tat complex"/>
    <property type="evidence" value="ECO:0007669"/>
    <property type="project" value="UniProtKB-UniRule"/>
</dbReference>
<comment type="caution">
    <text evidence="7">The sequence shown here is derived from an EMBL/GenBank/DDBJ whole genome shotgun (WGS) entry which is preliminary data.</text>
</comment>
<dbReference type="OrthoDB" id="9777044at2"/>
<dbReference type="AlphaFoldDB" id="A0A6N7PKU1"/>
<dbReference type="GO" id="GO:0065002">
    <property type="term" value="P:intracellular protein transmembrane transport"/>
    <property type="evidence" value="ECO:0007669"/>
    <property type="project" value="TreeGrafter"/>
</dbReference>
<keyword evidence="5" id="KW-0813">Transport</keyword>
<dbReference type="Proteomes" id="UP000440224">
    <property type="component" value="Unassembled WGS sequence"/>
</dbReference>
<keyword evidence="8" id="KW-1185">Reference proteome</keyword>
<dbReference type="HAMAP" id="MF_00902">
    <property type="entry name" value="TatC"/>
    <property type="match status" value="1"/>
</dbReference>
<keyword evidence="2 5" id="KW-0812">Transmembrane</keyword>
<feature type="transmembrane region" description="Helical" evidence="5">
    <location>
        <begin position="247"/>
        <end position="267"/>
    </location>
</feature>
<keyword evidence="3 5" id="KW-1133">Transmembrane helix</keyword>
<keyword evidence="5" id="KW-1003">Cell membrane</keyword>
<feature type="transmembrane region" description="Helical" evidence="5">
    <location>
        <begin position="130"/>
        <end position="150"/>
    </location>
</feature>
<dbReference type="GO" id="GO:0009977">
    <property type="term" value="F:proton motive force dependent protein transmembrane transporter activity"/>
    <property type="evidence" value="ECO:0007669"/>
    <property type="project" value="TreeGrafter"/>
</dbReference>
<dbReference type="InterPro" id="IPR002033">
    <property type="entry name" value="TatC"/>
</dbReference>
<comment type="similarity">
    <text evidence="5">Belongs to the TatC family.</text>
</comment>
<organism evidence="7 8">
    <name type="scientific">Polyangium spumosum</name>
    <dbReference type="NCBI Taxonomy" id="889282"/>
    <lineage>
        <taxon>Bacteria</taxon>
        <taxon>Pseudomonadati</taxon>
        <taxon>Myxococcota</taxon>
        <taxon>Polyangia</taxon>
        <taxon>Polyangiales</taxon>
        <taxon>Polyangiaceae</taxon>
        <taxon>Polyangium</taxon>
    </lineage>
</organism>
<gene>
    <name evidence="5 7" type="primary">tatC</name>
    <name evidence="7" type="ORF">GF068_02215</name>
</gene>
<feature type="transmembrane region" description="Helical" evidence="5">
    <location>
        <begin position="188"/>
        <end position="211"/>
    </location>
</feature>